<name>A0A7R9IF88_9NEOP</name>
<gene>
    <name evidence="1" type="ORF">TTEB3V08_LOCUS5278</name>
</gene>
<proteinExistence type="predicted"/>
<evidence type="ECO:0000313" key="1">
    <source>
        <dbReference type="EMBL" id="CAD7457273.1"/>
    </source>
</evidence>
<dbReference type="EMBL" id="OE001636">
    <property type="protein sequence ID" value="CAD7457273.1"/>
    <property type="molecule type" value="Genomic_DNA"/>
</dbReference>
<accession>A0A7R9IF88</accession>
<protein>
    <submittedName>
        <fullName evidence="1">Uncharacterized protein</fullName>
    </submittedName>
</protein>
<dbReference type="AlphaFoldDB" id="A0A7R9IF88"/>
<organism evidence="1">
    <name type="scientific">Timema tahoe</name>
    <dbReference type="NCBI Taxonomy" id="61484"/>
    <lineage>
        <taxon>Eukaryota</taxon>
        <taxon>Metazoa</taxon>
        <taxon>Ecdysozoa</taxon>
        <taxon>Arthropoda</taxon>
        <taxon>Hexapoda</taxon>
        <taxon>Insecta</taxon>
        <taxon>Pterygota</taxon>
        <taxon>Neoptera</taxon>
        <taxon>Polyneoptera</taxon>
        <taxon>Phasmatodea</taxon>
        <taxon>Timematodea</taxon>
        <taxon>Timematoidea</taxon>
        <taxon>Timematidae</taxon>
        <taxon>Timema</taxon>
    </lineage>
</organism>
<reference evidence="1" key="1">
    <citation type="submission" date="2020-11" db="EMBL/GenBank/DDBJ databases">
        <authorList>
            <person name="Tran Van P."/>
        </authorList>
    </citation>
    <scope>NUCLEOTIDE SEQUENCE</scope>
</reference>
<sequence length="94" mass="10523">MVCDDDEDRAVTCLSLLLHDSLHRNTPHLHAGTDNFYQMALLGTRDSDYCHFTTVLEEEAPITGNTDSPALPNLICIRRKTDHGKQKNDNAVSQ</sequence>